<keyword evidence="3" id="KW-1185">Reference proteome</keyword>
<keyword evidence="1" id="KW-0175">Coiled coil</keyword>
<comment type="caution">
    <text evidence="2">The sequence shown here is derived from an EMBL/GenBank/DDBJ whole genome shotgun (WGS) entry which is preliminary data.</text>
</comment>
<feature type="coiled-coil region" evidence="1">
    <location>
        <begin position="105"/>
        <end position="139"/>
    </location>
</feature>
<dbReference type="EMBL" id="JAAPAO010000003">
    <property type="protein sequence ID" value="KAF4678130.1"/>
    <property type="molecule type" value="Genomic_DNA"/>
</dbReference>
<organism evidence="2 3">
    <name type="scientific">Perkinsus chesapeaki</name>
    <name type="common">Clam parasite</name>
    <name type="synonym">Perkinsus andrewsi</name>
    <dbReference type="NCBI Taxonomy" id="330153"/>
    <lineage>
        <taxon>Eukaryota</taxon>
        <taxon>Sar</taxon>
        <taxon>Alveolata</taxon>
        <taxon>Perkinsozoa</taxon>
        <taxon>Perkinsea</taxon>
        <taxon>Perkinsida</taxon>
        <taxon>Perkinsidae</taxon>
        <taxon>Perkinsus</taxon>
    </lineage>
</organism>
<reference evidence="2 3" key="1">
    <citation type="submission" date="2020-04" db="EMBL/GenBank/DDBJ databases">
        <title>Perkinsus chesapeaki whole genome sequence.</title>
        <authorList>
            <person name="Bogema D.R."/>
        </authorList>
    </citation>
    <scope>NUCLEOTIDE SEQUENCE [LARGE SCALE GENOMIC DNA]</scope>
    <source>
        <strain evidence="2">ATCC PRA-425</strain>
    </source>
</reference>
<dbReference type="Proteomes" id="UP000591131">
    <property type="component" value="Unassembled WGS sequence"/>
</dbReference>
<sequence>MNEFYDFDEDCDEDINTIDFALTTVIFDKPFRLTRAARSRGEAPSVEPARKRRAELMSSLAKRRKVDTPSARRSPASCRQSSIVGSIKQQLAIIEMNLDKNNELLELHDQRVDRYLKEALRLEQQLRAVERDIEDLLEKRRVGGEIKDYQIDFARFVYMGNHNSYAADLRRDGVIVNNKEDTSGSSQRRGG</sequence>
<proteinExistence type="predicted"/>
<dbReference type="AlphaFoldDB" id="A0A7J6N3W1"/>
<gene>
    <name evidence="2" type="ORF">FOL47_005409</name>
</gene>
<name>A0A7J6N3W1_PERCH</name>
<accession>A0A7J6N3W1</accession>
<dbReference type="OrthoDB" id="10440514at2759"/>
<evidence type="ECO:0000313" key="2">
    <source>
        <dbReference type="EMBL" id="KAF4678130.1"/>
    </source>
</evidence>
<protein>
    <submittedName>
        <fullName evidence="2">Uncharacterized protein</fullName>
    </submittedName>
</protein>
<evidence type="ECO:0000313" key="3">
    <source>
        <dbReference type="Proteomes" id="UP000591131"/>
    </source>
</evidence>
<evidence type="ECO:0000256" key="1">
    <source>
        <dbReference type="SAM" id="Coils"/>
    </source>
</evidence>